<dbReference type="RefSeq" id="WP_324274370.1">
    <property type="nucleotide sequence ID" value="NZ_CP141261.1"/>
</dbReference>
<proteinExistence type="predicted"/>
<evidence type="ECO:0000313" key="2">
    <source>
        <dbReference type="EMBL" id="WRL63021.1"/>
    </source>
</evidence>
<reference evidence="2 3" key="1">
    <citation type="submission" date="2023-12" db="EMBL/GenBank/DDBJ databases">
        <title>Blastococcus brunescens sp. nov., an actonobacterium isolated from sandstone collected in sahara desert.</title>
        <authorList>
            <person name="Gtari M."/>
            <person name="Ghodhbane F."/>
        </authorList>
    </citation>
    <scope>NUCLEOTIDE SEQUENCE [LARGE SCALE GENOMIC DNA]</scope>
    <source>
        <strain evidence="2 3">BMG 8361</strain>
    </source>
</reference>
<sequence length="57" mass="5881">MTTTSSTPVRRRRSLRRAAAVLLALGVLVGGAATVPDATSDGAPLAKLITVEETITF</sequence>
<feature type="signal peptide" evidence="1">
    <location>
        <begin position="1"/>
        <end position="32"/>
    </location>
</feature>
<keyword evidence="1" id="KW-0732">Signal</keyword>
<dbReference type="EMBL" id="CP141261">
    <property type="protein sequence ID" value="WRL63021.1"/>
    <property type="molecule type" value="Genomic_DNA"/>
</dbReference>
<dbReference type="Proteomes" id="UP001324287">
    <property type="component" value="Chromosome"/>
</dbReference>
<keyword evidence="3" id="KW-1185">Reference proteome</keyword>
<evidence type="ECO:0000256" key="1">
    <source>
        <dbReference type="SAM" id="SignalP"/>
    </source>
</evidence>
<protein>
    <submittedName>
        <fullName evidence="2">Uncharacterized protein</fullName>
    </submittedName>
</protein>
<organism evidence="2 3">
    <name type="scientific">Blastococcus brunescens</name>
    <dbReference type="NCBI Taxonomy" id="1564165"/>
    <lineage>
        <taxon>Bacteria</taxon>
        <taxon>Bacillati</taxon>
        <taxon>Actinomycetota</taxon>
        <taxon>Actinomycetes</taxon>
        <taxon>Geodermatophilales</taxon>
        <taxon>Geodermatophilaceae</taxon>
        <taxon>Blastococcus</taxon>
    </lineage>
</organism>
<feature type="chain" id="PRO_5045977395" evidence="1">
    <location>
        <begin position="33"/>
        <end position="57"/>
    </location>
</feature>
<accession>A0ABZ1AYK9</accession>
<name>A0ABZ1AYK9_9ACTN</name>
<evidence type="ECO:0000313" key="3">
    <source>
        <dbReference type="Proteomes" id="UP001324287"/>
    </source>
</evidence>
<gene>
    <name evidence="2" type="ORF">U6N30_24710</name>
</gene>